<evidence type="ECO:0000256" key="1">
    <source>
        <dbReference type="SAM" id="MobiDB-lite"/>
    </source>
</evidence>
<name>A0A517VZL6_9PLAN</name>
<evidence type="ECO:0000313" key="2">
    <source>
        <dbReference type="EMBL" id="QDT98439.1"/>
    </source>
</evidence>
<dbReference type="InterPro" id="IPR018673">
    <property type="entry name" value="DUF2141"/>
</dbReference>
<dbReference type="Pfam" id="PF09912">
    <property type="entry name" value="DUF2141"/>
    <property type="match status" value="1"/>
</dbReference>
<organism evidence="2 3">
    <name type="scientific">Gimesia aquarii</name>
    <dbReference type="NCBI Taxonomy" id="2527964"/>
    <lineage>
        <taxon>Bacteria</taxon>
        <taxon>Pseudomonadati</taxon>
        <taxon>Planctomycetota</taxon>
        <taxon>Planctomycetia</taxon>
        <taxon>Planctomycetales</taxon>
        <taxon>Planctomycetaceae</taxon>
        <taxon>Gimesia</taxon>
    </lineage>
</organism>
<proteinExistence type="predicted"/>
<evidence type="ECO:0000313" key="3">
    <source>
        <dbReference type="Proteomes" id="UP000318704"/>
    </source>
</evidence>
<sequence>MCLKLTLVTIATTICLAEQLQAQQAPKGSLKVTVSGIPLNSKTATIILFDNEQKMTLAMKSKMIQKNRKQWKHYHSIYEASAKTGSASAIIKGLPPGEYSIMTFCDQNGNNRMDTNFIGFPTEPIGMSGSAMSSKPTFPPKQKPSWKTTKFRIEPRENQLNLKVFKPGS</sequence>
<dbReference type="EMBL" id="CP037920">
    <property type="protein sequence ID" value="QDT98439.1"/>
    <property type="molecule type" value="Genomic_DNA"/>
</dbReference>
<reference evidence="2 3" key="1">
    <citation type="submission" date="2019-03" db="EMBL/GenBank/DDBJ databases">
        <title>Deep-cultivation of Planctomycetes and their phenomic and genomic characterization uncovers novel biology.</title>
        <authorList>
            <person name="Wiegand S."/>
            <person name="Jogler M."/>
            <person name="Boedeker C."/>
            <person name="Pinto D."/>
            <person name="Vollmers J."/>
            <person name="Rivas-Marin E."/>
            <person name="Kohn T."/>
            <person name="Peeters S.H."/>
            <person name="Heuer A."/>
            <person name="Rast P."/>
            <person name="Oberbeckmann S."/>
            <person name="Bunk B."/>
            <person name="Jeske O."/>
            <person name="Meyerdierks A."/>
            <person name="Storesund J.E."/>
            <person name="Kallscheuer N."/>
            <person name="Luecker S."/>
            <person name="Lage O.M."/>
            <person name="Pohl T."/>
            <person name="Merkel B.J."/>
            <person name="Hornburger P."/>
            <person name="Mueller R.-W."/>
            <person name="Bruemmer F."/>
            <person name="Labrenz M."/>
            <person name="Spormann A.M."/>
            <person name="Op den Camp H."/>
            <person name="Overmann J."/>
            <person name="Amann R."/>
            <person name="Jetten M.S.M."/>
            <person name="Mascher T."/>
            <person name="Medema M.H."/>
            <person name="Devos D.P."/>
            <person name="Kaster A.-K."/>
            <person name="Ovreas L."/>
            <person name="Rohde M."/>
            <person name="Galperin M.Y."/>
            <person name="Jogler C."/>
        </authorList>
    </citation>
    <scope>NUCLEOTIDE SEQUENCE [LARGE SCALE GENOMIC DNA]</scope>
    <source>
        <strain evidence="2 3">V144</strain>
    </source>
</reference>
<dbReference type="KEGG" id="gaw:V144x_39410"/>
<evidence type="ECO:0008006" key="4">
    <source>
        <dbReference type="Google" id="ProtNLM"/>
    </source>
</evidence>
<gene>
    <name evidence="2" type="ORF">V144x_39410</name>
</gene>
<feature type="region of interest" description="Disordered" evidence="1">
    <location>
        <begin position="128"/>
        <end position="169"/>
    </location>
</feature>
<accession>A0A517VZL6</accession>
<dbReference type="Proteomes" id="UP000318704">
    <property type="component" value="Chromosome"/>
</dbReference>
<dbReference type="RefSeq" id="WP_144987087.1">
    <property type="nucleotide sequence ID" value="NZ_CP037920.1"/>
</dbReference>
<protein>
    <recommendedName>
        <fullName evidence="4">DUF2141 domain-containing protein</fullName>
    </recommendedName>
</protein>
<dbReference type="AlphaFoldDB" id="A0A517VZL6"/>